<evidence type="ECO:0000256" key="1">
    <source>
        <dbReference type="ARBA" id="ARBA00001933"/>
    </source>
</evidence>
<dbReference type="InterPro" id="IPR050087">
    <property type="entry name" value="AON_synthase_class-II"/>
</dbReference>
<dbReference type="Pfam" id="PF00155">
    <property type="entry name" value="Aminotran_1_2"/>
    <property type="match status" value="1"/>
</dbReference>
<dbReference type="InterPro" id="IPR015424">
    <property type="entry name" value="PyrdxlP-dep_Trfase"/>
</dbReference>
<dbReference type="GO" id="GO:0008710">
    <property type="term" value="F:8-amino-7-oxononanoate synthase activity"/>
    <property type="evidence" value="ECO:0007669"/>
    <property type="project" value="UniProtKB-UniRule"/>
</dbReference>
<dbReference type="InterPro" id="IPR015421">
    <property type="entry name" value="PyrdxlP-dep_Trfase_major"/>
</dbReference>
<name>A0A1G2S993_9BACT</name>
<evidence type="ECO:0000256" key="9">
    <source>
        <dbReference type="NCBIfam" id="TIGR00858"/>
    </source>
</evidence>
<dbReference type="Gene3D" id="3.90.1150.10">
    <property type="entry name" value="Aspartate Aminotransferase, domain 1"/>
    <property type="match status" value="1"/>
</dbReference>
<evidence type="ECO:0000256" key="3">
    <source>
        <dbReference type="ARBA" id="ARBA00011738"/>
    </source>
</evidence>
<dbReference type="InterPro" id="IPR004723">
    <property type="entry name" value="AONS_Archaea/Proteobacteria"/>
</dbReference>
<dbReference type="Proteomes" id="UP000179118">
    <property type="component" value="Unassembled WGS sequence"/>
</dbReference>
<evidence type="ECO:0000256" key="6">
    <source>
        <dbReference type="ARBA" id="ARBA00022756"/>
    </source>
</evidence>
<comment type="pathway">
    <text evidence="2">Cofactor biosynthesis; biotin biosynthesis.</text>
</comment>
<dbReference type="Gene3D" id="3.40.640.10">
    <property type="entry name" value="Type I PLP-dependent aspartate aminotransferase-like (Major domain)"/>
    <property type="match status" value="1"/>
</dbReference>
<organism evidence="12 13">
    <name type="scientific">Candidatus Yonathbacteria bacterium RIFCSPHIGHO2_02_FULL_44_14</name>
    <dbReference type="NCBI Taxonomy" id="1802724"/>
    <lineage>
        <taxon>Bacteria</taxon>
        <taxon>Candidatus Yonathiibacteriota</taxon>
    </lineage>
</organism>
<evidence type="ECO:0000256" key="8">
    <source>
        <dbReference type="ARBA" id="ARBA00047715"/>
    </source>
</evidence>
<dbReference type="PANTHER" id="PTHR13693">
    <property type="entry name" value="CLASS II AMINOTRANSFERASE/8-AMINO-7-OXONONANOATE SYNTHASE"/>
    <property type="match status" value="1"/>
</dbReference>
<dbReference type="UniPathway" id="UPA00078"/>
<dbReference type="AlphaFoldDB" id="A0A1G2S993"/>
<evidence type="ECO:0000256" key="2">
    <source>
        <dbReference type="ARBA" id="ARBA00004746"/>
    </source>
</evidence>
<evidence type="ECO:0000256" key="5">
    <source>
        <dbReference type="ARBA" id="ARBA00022679"/>
    </source>
</evidence>
<dbReference type="InterPro" id="IPR015422">
    <property type="entry name" value="PyrdxlP-dep_Trfase_small"/>
</dbReference>
<comment type="catalytic activity">
    <reaction evidence="8">
        <text>6-carboxyhexanoyl-[ACP] + L-alanine + H(+) = (8S)-8-amino-7-oxononanoate + holo-[ACP] + CO2</text>
        <dbReference type="Rhea" id="RHEA:42288"/>
        <dbReference type="Rhea" id="RHEA-COMP:9685"/>
        <dbReference type="Rhea" id="RHEA-COMP:9955"/>
        <dbReference type="ChEBI" id="CHEBI:15378"/>
        <dbReference type="ChEBI" id="CHEBI:16526"/>
        <dbReference type="ChEBI" id="CHEBI:57972"/>
        <dbReference type="ChEBI" id="CHEBI:64479"/>
        <dbReference type="ChEBI" id="CHEBI:78846"/>
        <dbReference type="ChEBI" id="CHEBI:149468"/>
        <dbReference type="EC" id="2.3.1.47"/>
    </reaction>
</comment>
<dbReference type="NCBIfam" id="TIGR00858">
    <property type="entry name" value="bioF"/>
    <property type="match status" value="1"/>
</dbReference>
<comment type="cofactor">
    <cofactor evidence="1 10">
        <name>pyridoxal 5'-phosphate</name>
        <dbReference type="ChEBI" id="CHEBI:597326"/>
    </cofactor>
</comment>
<evidence type="ECO:0000259" key="11">
    <source>
        <dbReference type="Pfam" id="PF00155"/>
    </source>
</evidence>
<dbReference type="EC" id="2.3.1.47" evidence="4 9"/>
<evidence type="ECO:0000256" key="4">
    <source>
        <dbReference type="ARBA" id="ARBA00013187"/>
    </source>
</evidence>
<dbReference type="GO" id="GO:0009102">
    <property type="term" value="P:biotin biosynthetic process"/>
    <property type="evidence" value="ECO:0007669"/>
    <property type="project" value="UniProtKB-UniRule"/>
</dbReference>
<dbReference type="CDD" id="cd06454">
    <property type="entry name" value="KBL_like"/>
    <property type="match status" value="1"/>
</dbReference>
<evidence type="ECO:0000256" key="10">
    <source>
        <dbReference type="PIRSR" id="PIRSR604723-51"/>
    </source>
</evidence>
<keyword evidence="6" id="KW-0093">Biotin biosynthesis</keyword>
<dbReference type="EMBL" id="MHUT01000006">
    <property type="protein sequence ID" value="OHA81665.1"/>
    <property type="molecule type" value="Genomic_DNA"/>
</dbReference>
<evidence type="ECO:0000313" key="13">
    <source>
        <dbReference type="Proteomes" id="UP000179118"/>
    </source>
</evidence>
<feature type="modified residue" description="N6-(pyridoxal phosphate)lysine" evidence="10">
    <location>
        <position position="248"/>
    </location>
</feature>
<reference evidence="12 13" key="1">
    <citation type="journal article" date="2016" name="Nat. Commun.">
        <title>Thousands of microbial genomes shed light on interconnected biogeochemical processes in an aquifer system.</title>
        <authorList>
            <person name="Anantharaman K."/>
            <person name="Brown C.T."/>
            <person name="Hug L.A."/>
            <person name="Sharon I."/>
            <person name="Castelle C.J."/>
            <person name="Probst A.J."/>
            <person name="Thomas B.C."/>
            <person name="Singh A."/>
            <person name="Wilkins M.J."/>
            <person name="Karaoz U."/>
            <person name="Brodie E.L."/>
            <person name="Williams K.H."/>
            <person name="Hubbard S.S."/>
            <person name="Banfield J.F."/>
        </authorList>
    </citation>
    <scope>NUCLEOTIDE SEQUENCE [LARGE SCALE GENOMIC DNA]</scope>
</reference>
<dbReference type="SUPFAM" id="SSF53383">
    <property type="entry name" value="PLP-dependent transferases"/>
    <property type="match status" value="1"/>
</dbReference>
<comment type="subunit">
    <text evidence="3">Homodimer.</text>
</comment>
<gene>
    <name evidence="12" type="ORF">A3D51_02310</name>
</gene>
<dbReference type="PANTHER" id="PTHR13693:SF3">
    <property type="entry name" value="LD36009P"/>
    <property type="match status" value="1"/>
</dbReference>
<comment type="caution">
    <text evidence="12">The sequence shown here is derived from an EMBL/GenBank/DDBJ whole genome shotgun (WGS) entry which is preliminary data.</text>
</comment>
<accession>A0A1G2S993</accession>
<keyword evidence="7 10" id="KW-0663">Pyridoxal phosphate</keyword>
<evidence type="ECO:0000256" key="7">
    <source>
        <dbReference type="ARBA" id="ARBA00022898"/>
    </source>
</evidence>
<dbReference type="InterPro" id="IPR004839">
    <property type="entry name" value="Aminotransferase_I/II_large"/>
</dbReference>
<feature type="domain" description="Aminotransferase class I/classII large" evidence="11">
    <location>
        <begin position="37"/>
        <end position="388"/>
    </location>
</feature>
<keyword evidence="5" id="KW-0808">Transferase</keyword>
<dbReference type="GO" id="GO:0030170">
    <property type="term" value="F:pyridoxal phosphate binding"/>
    <property type="evidence" value="ECO:0007669"/>
    <property type="project" value="InterPro"/>
</dbReference>
<evidence type="ECO:0000313" key="12">
    <source>
        <dbReference type="EMBL" id="OHA81665.1"/>
    </source>
</evidence>
<proteinExistence type="predicted"/>
<sequence length="400" mass="44350">MKRIESIMDYVEEKELYPDLRAIDSGAEPEVVIDGKKVLMFSSNNYLGLATHPRMKKAAIAAIEKYGVGSDGSRLLSGNLKVHREFEEAIAKFKGGEDAIVWPSGYSANVGVITAVMDPIKVRPQDFLSRKGVIISDELNHASIIDGAVMSGLEKAIYKHCDMEDLERKLKKYKNRRKLVVTDTVFSMDGDIAPLDKIANLCKKYNAISMIDEAHSTGILGKTGHGGLQHFGLQATRDIDIVLGTCSKALSASGGFVVASKNLVKYLRVASRSYMFSTAMMPAASAALIEALKIIDEEPEWREKLLSNASYLRDGLKERGFDTITSETQIIPILIGSDKNAIKFSRRLFDEGIFAPCVRWPAVEKNKARIRFTVMATHTKEQMDRLLNTCAGIRKELNLR</sequence>
<protein>
    <recommendedName>
        <fullName evidence="4 9">8-amino-7-oxononanoate synthase</fullName>
        <ecNumber evidence="4 9">2.3.1.47</ecNumber>
    </recommendedName>
</protein>